<feature type="compositionally biased region" description="Pro residues" evidence="1">
    <location>
        <begin position="12"/>
        <end position="25"/>
    </location>
</feature>
<evidence type="ECO:0000256" key="1">
    <source>
        <dbReference type="SAM" id="MobiDB-lite"/>
    </source>
</evidence>
<accession>A0ABU5JMR7</accession>
<feature type="compositionally biased region" description="Polar residues" evidence="1">
    <location>
        <begin position="1"/>
        <end position="11"/>
    </location>
</feature>
<dbReference type="EMBL" id="JAXOTQ010000056">
    <property type="protein sequence ID" value="MDZ5493929.1"/>
    <property type="molecule type" value="Genomic_DNA"/>
</dbReference>
<dbReference type="Proteomes" id="UP001290101">
    <property type="component" value="Unassembled WGS sequence"/>
</dbReference>
<evidence type="ECO:0000313" key="3">
    <source>
        <dbReference type="Proteomes" id="UP001290101"/>
    </source>
</evidence>
<proteinExistence type="predicted"/>
<evidence type="ECO:0000313" key="2">
    <source>
        <dbReference type="EMBL" id="MDZ5493929.1"/>
    </source>
</evidence>
<feature type="region of interest" description="Disordered" evidence="1">
    <location>
        <begin position="1"/>
        <end position="25"/>
    </location>
</feature>
<name>A0ABU5JMR7_9ACTN</name>
<sequence length="289" mass="32026">MGLFSKKSQQKPPTPRGWTPPPLPEIGPQQLAEASSLMKDWTRIVGRASDAVFWDAVTRFARIGGAVEPAEQIVAAIHQNGGSATAIYERPWQRWLEIGSKAYEAGDLVLPCRIFFFAWTIREQVRFGRETFDIAIQQPEPGTFQAIARQALFAVNSAPLDFVVVERTDNAPVTRRTLQMGLSQVLGIEPPPEEATPTSLDGPFNEYQLQRANPHDCREHRVPREPRRVPEGQHRQKAAPNGAAALESVAHHPRPTVCLPKTSSVLLKRHIGTRGGCRPVDHFARCATG</sequence>
<comment type="caution">
    <text evidence="2">The sequence shown here is derived from an EMBL/GenBank/DDBJ whole genome shotgun (WGS) entry which is preliminary data.</text>
</comment>
<reference evidence="2 3" key="1">
    <citation type="submission" date="2023-12" db="EMBL/GenBank/DDBJ databases">
        <title>Micromonospora sp. nov., isolated from Atacama Desert.</title>
        <authorList>
            <person name="Carro L."/>
            <person name="Golinska P."/>
            <person name="Klenk H.-P."/>
            <person name="Goodfellow M."/>
        </authorList>
    </citation>
    <scope>NUCLEOTIDE SEQUENCE [LARGE SCALE GENOMIC DNA]</scope>
    <source>
        <strain evidence="2 3">4G53</strain>
    </source>
</reference>
<gene>
    <name evidence="2" type="ORF">U2F25_31475</name>
</gene>
<protein>
    <submittedName>
        <fullName evidence="2">Uncharacterized protein</fullName>
    </submittedName>
</protein>
<feature type="compositionally biased region" description="Basic and acidic residues" evidence="1">
    <location>
        <begin position="214"/>
        <end position="234"/>
    </location>
</feature>
<feature type="region of interest" description="Disordered" evidence="1">
    <location>
        <begin position="214"/>
        <end position="243"/>
    </location>
</feature>
<organism evidence="2 3">
    <name type="scientific">Micromonospora sicca</name>
    <dbReference type="NCBI Taxonomy" id="2202420"/>
    <lineage>
        <taxon>Bacteria</taxon>
        <taxon>Bacillati</taxon>
        <taxon>Actinomycetota</taxon>
        <taxon>Actinomycetes</taxon>
        <taxon>Micromonosporales</taxon>
        <taxon>Micromonosporaceae</taxon>
        <taxon>Micromonospora</taxon>
    </lineage>
</organism>
<dbReference type="RefSeq" id="WP_322443445.1">
    <property type="nucleotide sequence ID" value="NZ_JAXOTQ010000056.1"/>
</dbReference>
<keyword evidence="3" id="KW-1185">Reference proteome</keyword>